<accession>A0A8H4AAV3</accession>
<feature type="transmembrane region" description="Helical" evidence="1">
    <location>
        <begin position="23"/>
        <end position="43"/>
    </location>
</feature>
<dbReference type="PANTHER" id="PTHR28026">
    <property type="entry name" value="DUF962 DOMAIN PROTEIN (AFU_ORTHOLOGUE AFUA_8G05310)"/>
    <property type="match status" value="1"/>
</dbReference>
<dbReference type="GO" id="GO:0016020">
    <property type="term" value="C:membrane"/>
    <property type="evidence" value="ECO:0007669"/>
    <property type="project" value="GOC"/>
</dbReference>
<keyword evidence="1" id="KW-0812">Transmembrane</keyword>
<feature type="transmembrane region" description="Helical" evidence="1">
    <location>
        <begin position="143"/>
        <end position="164"/>
    </location>
</feature>
<dbReference type="PANTHER" id="PTHR28026:SF9">
    <property type="entry name" value="2-HYDROXY-PALMITIC ACID DIOXYGENASE MPO1"/>
    <property type="match status" value="1"/>
</dbReference>
<evidence type="ECO:0000313" key="2">
    <source>
        <dbReference type="EMBL" id="KAF0475969.1"/>
    </source>
</evidence>
<reference evidence="2 3" key="1">
    <citation type="journal article" date="2019" name="Environ. Microbiol.">
        <title>At the nexus of three kingdoms: the genome of the mycorrhizal fungus Gigaspora margarita provides insights into plant, endobacterial and fungal interactions.</title>
        <authorList>
            <person name="Venice F."/>
            <person name="Ghignone S."/>
            <person name="Salvioli di Fossalunga A."/>
            <person name="Amselem J."/>
            <person name="Novero M."/>
            <person name="Xianan X."/>
            <person name="Sedzielewska Toro K."/>
            <person name="Morin E."/>
            <person name="Lipzen A."/>
            <person name="Grigoriev I.V."/>
            <person name="Henrissat B."/>
            <person name="Martin F.M."/>
            <person name="Bonfante P."/>
        </authorList>
    </citation>
    <scope>NUCLEOTIDE SEQUENCE [LARGE SCALE GENOMIC DNA]</scope>
    <source>
        <strain evidence="2 3">BEG34</strain>
    </source>
</reference>
<dbReference type="Pfam" id="PF06127">
    <property type="entry name" value="Mpo1-like"/>
    <property type="match status" value="1"/>
</dbReference>
<dbReference type="GO" id="GO:0046521">
    <property type="term" value="P:sphingoid catabolic process"/>
    <property type="evidence" value="ECO:0007669"/>
    <property type="project" value="TreeGrafter"/>
</dbReference>
<name>A0A8H4AAV3_GIGMA</name>
<gene>
    <name evidence="2" type="ORF">F8M41_024482</name>
</gene>
<sequence>MDLLNLEEQLEFYGKYHNNKVNVVIHIVFVPLILWSTLVVAVNSGPLLPYDSTSWWYFTPFVPNAALFIVIFYIGYYILLEPVAGTLYAPLLLYMAYNANSFATAYPNHMTLAIIVHVFSWIIQFIGHGFFEKRSPALKDNLVQVALLLAPLFVWLEVLFTFGYRSALQKRLKNKVNKAILQFKKEQRKKAE</sequence>
<comment type="caution">
    <text evidence="2">The sequence shown here is derived from an EMBL/GenBank/DDBJ whole genome shotgun (WGS) entry which is preliminary data.</text>
</comment>
<protein>
    <submittedName>
        <fullName evidence="2">DUF962-domain-containing protein</fullName>
    </submittedName>
</protein>
<feature type="transmembrane region" description="Helical" evidence="1">
    <location>
        <begin position="110"/>
        <end position="131"/>
    </location>
</feature>
<dbReference type="OrthoDB" id="2124888at2759"/>
<proteinExistence type="predicted"/>
<dbReference type="AlphaFoldDB" id="A0A8H4AAV3"/>
<evidence type="ECO:0000313" key="3">
    <source>
        <dbReference type="Proteomes" id="UP000439903"/>
    </source>
</evidence>
<evidence type="ECO:0000256" key="1">
    <source>
        <dbReference type="SAM" id="Phobius"/>
    </source>
</evidence>
<dbReference type="Proteomes" id="UP000439903">
    <property type="component" value="Unassembled WGS sequence"/>
</dbReference>
<keyword evidence="3" id="KW-1185">Reference proteome</keyword>
<organism evidence="2 3">
    <name type="scientific">Gigaspora margarita</name>
    <dbReference type="NCBI Taxonomy" id="4874"/>
    <lineage>
        <taxon>Eukaryota</taxon>
        <taxon>Fungi</taxon>
        <taxon>Fungi incertae sedis</taxon>
        <taxon>Mucoromycota</taxon>
        <taxon>Glomeromycotina</taxon>
        <taxon>Glomeromycetes</taxon>
        <taxon>Diversisporales</taxon>
        <taxon>Gigasporaceae</taxon>
        <taxon>Gigaspora</taxon>
    </lineage>
</organism>
<dbReference type="GO" id="GO:0005783">
    <property type="term" value="C:endoplasmic reticulum"/>
    <property type="evidence" value="ECO:0007669"/>
    <property type="project" value="TreeGrafter"/>
</dbReference>
<feature type="transmembrane region" description="Helical" evidence="1">
    <location>
        <begin position="55"/>
        <end position="79"/>
    </location>
</feature>
<dbReference type="InterPro" id="IPR009305">
    <property type="entry name" value="Mpo1-like"/>
</dbReference>
<dbReference type="EMBL" id="WTPW01000835">
    <property type="protein sequence ID" value="KAF0475969.1"/>
    <property type="molecule type" value="Genomic_DNA"/>
</dbReference>
<keyword evidence="1" id="KW-1133">Transmembrane helix</keyword>
<keyword evidence="1" id="KW-0472">Membrane</keyword>